<dbReference type="AlphaFoldDB" id="A0A3S4LGE5"/>
<reference evidence="1 2" key="1">
    <citation type="submission" date="2018-12" db="EMBL/GenBank/DDBJ databases">
        <authorList>
            <consortium name="Pathogen Informatics"/>
        </authorList>
    </citation>
    <scope>NUCLEOTIDE SEQUENCE [LARGE SCALE GENOMIC DNA]</scope>
    <source>
        <strain evidence="1 2">NCTC9695</strain>
    </source>
</reference>
<name>A0A3S4LGE5_CHRVL</name>
<protein>
    <submittedName>
        <fullName evidence="1">Bacteriophage P2-related tail formation protein</fullName>
    </submittedName>
</protein>
<accession>A0A3S4LGE5</accession>
<sequence length="102" mass="11554">MVGPLWAYLPDDAAKRRAIKESAAWHRAKGSPWSVEAALSWAGYAAKVEDATAPAGRWAEFQLELARRWRARLCRRCWNWPVSPRRPARTWRACMAATTAAC</sequence>
<organism evidence="1 2">
    <name type="scientific">Chromobacterium violaceum</name>
    <dbReference type="NCBI Taxonomy" id="536"/>
    <lineage>
        <taxon>Bacteria</taxon>
        <taxon>Pseudomonadati</taxon>
        <taxon>Pseudomonadota</taxon>
        <taxon>Betaproteobacteria</taxon>
        <taxon>Neisseriales</taxon>
        <taxon>Chromobacteriaceae</taxon>
        <taxon>Chromobacterium</taxon>
    </lineage>
</organism>
<evidence type="ECO:0000313" key="1">
    <source>
        <dbReference type="EMBL" id="VEB40170.1"/>
    </source>
</evidence>
<dbReference type="Pfam" id="PF09684">
    <property type="entry name" value="Tail_P2_I"/>
    <property type="match status" value="1"/>
</dbReference>
<dbReference type="Proteomes" id="UP000275777">
    <property type="component" value="Chromosome"/>
</dbReference>
<dbReference type="InterPro" id="IPR006521">
    <property type="entry name" value="Tail_protein_I"/>
</dbReference>
<gene>
    <name evidence="1" type="ORF">NCTC9695_00561</name>
</gene>
<dbReference type="EMBL" id="LR134182">
    <property type="protein sequence ID" value="VEB40170.1"/>
    <property type="molecule type" value="Genomic_DNA"/>
</dbReference>
<proteinExistence type="predicted"/>
<evidence type="ECO:0000313" key="2">
    <source>
        <dbReference type="Proteomes" id="UP000275777"/>
    </source>
</evidence>